<evidence type="ECO:0000313" key="5">
    <source>
        <dbReference type="EMBL" id="MDW5596088.1"/>
    </source>
</evidence>
<reference evidence="6" key="1">
    <citation type="submission" date="2023-07" db="EMBL/GenBank/DDBJ databases">
        <title>Conexibacter stalactiti sp. nov., isolated from stalactites in a lava cave and emended description of the genus Conexibacter.</title>
        <authorList>
            <person name="Lee S.D."/>
        </authorList>
    </citation>
    <scope>NUCLEOTIDE SEQUENCE [LARGE SCALE GENOMIC DNA]</scope>
    <source>
        <strain evidence="6">KCTC 39840</strain>
    </source>
</reference>
<gene>
    <name evidence="5" type="ORF">R7226_17205</name>
</gene>
<dbReference type="SUPFAM" id="SSF53720">
    <property type="entry name" value="ALDH-like"/>
    <property type="match status" value="1"/>
</dbReference>
<evidence type="ECO:0000313" key="6">
    <source>
        <dbReference type="Proteomes" id="UP001284601"/>
    </source>
</evidence>
<evidence type="ECO:0000256" key="2">
    <source>
        <dbReference type="PROSITE-ProRule" id="PRU10007"/>
    </source>
</evidence>
<dbReference type="InterPro" id="IPR016160">
    <property type="entry name" value="Ald_DH_CS_CYS"/>
</dbReference>
<dbReference type="InterPro" id="IPR015590">
    <property type="entry name" value="Aldehyde_DH_dom"/>
</dbReference>
<protein>
    <submittedName>
        <fullName evidence="5">Aldehyde dehydrogenase family protein</fullName>
        <ecNumber evidence="5">1.2.1.-</ecNumber>
    </submittedName>
</protein>
<evidence type="ECO:0000256" key="3">
    <source>
        <dbReference type="RuleBase" id="RU003345"/>
    </source>
</evidence>
<feature type="domain" description="Aldehyde dehydrogenase" evidence="4">
    <location>
        <begin position="27"/>
        <end position="482"/>
    </location>
</feature>
<dbReference type="EC" id="1.2.1.-" evidence="5"/>
<dbReference type="PANTHER" id="PTHR11699">
    <property type="entry name" value="ALDEHYDE DEHYDROGENASE-RELATED"/>
    <property type="match status" value="1"/>
</dbReference>
<sequence>MSAVLPELPVFPDLTPMSIAGAAVAGSGGETIAVIDPATEQVLTHVPQATQTEVDAAVAAATAAHRDGRWRRLPATDRRDILQRLAELVDGAAEELAVLETLDNGKPIERARGDVALGLAALRHFAGAPTRLTGTVAAPQPGRHAYVVREPAGVVAAVLPWNFPFMIACWKLAPALAAGCPVVIKPAEQTPLSALRLAALCAEAGIPEGVVSVLTGDGRTGAALVEHPDVAKITFTGSTEVGRAVMAAAAPAVKHVTLELGGKSPQIIFADADLDAAIPNAIRGVFGHSGQMCTAGSRLMVQSSIADEARERLADAVQRLKVGPGFAGMVNVGPLVSAEQRERVAGYVEIGRAEGAHVIATGDQPDGPGYYVPPVLFGGMTPGMRIAREEIFGPVVGVMEFADEAEALALANDSAYGLAAGVWTRDLSRAHRMAAELEAGMIWINTYNAFDAAIPFGGVKQSGLGRDLGDAAVESFTELKSVTIAL</sequence>
<evidence type="ECO:0000259" key="4">
    <source>
        <dbReference type="Pfam" id="PF00171"/>
    </source>
</evidence>
<reference evidence="5 6" key="2">
    <citation type="submission" date="2023-10" db="EMBL/GenBank/DDBJ databases">
        <authorList>
            <person name="Han X.F."/>
        </authorList>
    </citation>
    <scope>NUCLEOTIDE SEQUENCE [LARGE SCALE GENOMIC DNA]</scope>
    <source>
        <strain evidence="5 6">KCTC 39840</strain>
    </source>
</reference>
<name>A0ABU4HS03_9ACTN</name>
<comment type="caution">
    <text evidence="5">The sequence shown here is derived from an EMBL/GenBank/DDBJ whole genome shotgun (WGS) entry which is preliminary data.</text>
</comment>
<organism evidence="5 6">
    <name type="scientific">Conexibacter stalactiti</name>
    <dbReference type="NCBI Taxonomy" id="1940611"/>
    <lineage>
        <taxon>Bacteria</taxon>
        <taxon>Bacillati</taxon>
        <taxon>Actinomycetota</taxon>
        <taxon>Thermoleophilia</taxon>
        <taxon>Solirubrobacterales</taxon>
        <taxon>Conexibacteraceae</taxon>
        <taxon>Conexibacter</taxon>
    </lineage>
</organism>
<dbReference type="RefSeq" id="WP_318598466.1">
    <property type="nucleotide sequence ID" value="NZ_JAWSTH010000047.1"/>
</dbReference>
<dbReference type="Pfam" id="PF00171">
    <property type="entry name" value="Aldedh"/>
    <property type="match status" value="1"/>
</dbReference>
<evidence type="ECO:0000256" key="1">
    <source>
        <dbReference type="ARBA" id="ARBA00023002"/>
    </source>
</evidence>
<dbReference type="InterPro" id="IPR016161">
    <property type="entry name" value="Ald_DH/histidinol_DH"/>
</dbReference>
<dbReference type="GO" id="GO:0016491">
    <property type="term" value="F:oxidoreductase activity"/>
    <property type="evidence" value="ECO:0007669"/>
    <property type="project" value="UniProtKB-KW"/>
</dbReference>
<dbReference type="Gene3D" id="3.40.309.10">
    <property type="entry name" value="Aldehyde Dehydrogenase, Chain A, domain 2"/>
    <property type="match status" value="1"/>
</dbReference>
<proteinExistence type="inferred from homology"/>
<dbReference type="Gene3D" id="3.40.605.10">
    <property type="entry name" value="Aldehyde Dehydrogenase, Chain A, domain 1"/>
    <property type="match status" value="1"/>
</dbReference>
<feature type="active site" evidence="2">
    <location>
        <position position="259"/>
    </location>
</feature>
<keyword evidence="1 3" id="KW-0560">Oxidoreductase</keyword>
<dbReference type="PROSITE" id="PS00070">
    <property type="entry name" value="ALDEHYDE_DEHYDR_CYS"/>
    <property type="match status" value="1"/>
</dbReference>
<dbReference type="InterPro" id="IPR029510">
    <property type="entry name" value="Ald_DH_CS_GLU"/>
</dbReference>
<dbReference type="InterPro" id="IPR016162">
    <property type="entry name" value="Ald_DH_N"/>
</dbReference>
<dbReference type="InterPro" id="IPR016163">
    <property type="entry name" value="Ald_DH_C"/>
</dbReference>
<dbReference type="Proteomes" id="UP001284601">
    <property type="component" value="Unassembled WGS sequence"/>
</dbReference>
<keyword evidence="6" id="KW-1185">Reference proteome</keyword>
<accession>A0ABU4HS03</accession>
<comment type="similarity">
    <text evidence="3">Belongs to the aldehyde dehydrogenase family.</text>
</comment>
<dbReference type="PROSITE" id="PS00687">
    <property type="entry name" value="ALDEHYDE_DEHYDR_GLU"/>
    <property type="match status" value="1"/>
</dbReference>
<dbReference type="EMBL" id="JAWSTH010000047">
    <property type="protein sequence ID" value="MDW5596088.1"/>
    <property type="molecule type" value="Genomic_DNA"/>
</dbReference>